<evidence type="ECO:0000313" key="2">
    <source>
        <dbReference type="Proteomes" id="UP000326678"/>
    </source>
</evidence>
<dbReference type="KEGG" id="nsh:GXM_02986"/>
<dbReference type="Proteomes" id="UP000326678">
    <property type="component" value="Chromosome Gxm1"/>
</dbReference>
<keyword evidence="2" id="KW-1185">Reference proteome</keyword>
<proteinExistence type="predicted"/>
<accession>A0A5P8W0E9</accession>
<protein>
    <submittedName>
        <fullName evidence="1">Uncharacterized protein</fullName>
    </submittedName>
</protein>
<sequence length="46" mass="5012">MAKSFRCDRSGILPIGSARAEFTPVDKKEPTPLVEAGSRPSKVFFS</sequence>
<evidence type="ECO:0000313" key="1">
    <source>
        <dbReference type="EMBL" id="QFS45509.1"/>
    </source>
</evidence>
<dbReference type="EMBL" id="CP045226">
    <property type="protein sequence ID" value="QFS45509.1"/>
    <property type="molecule type" value="Genomic_DNA"/>
</dbReference>
<gene>
    <name evidence="1" type="ORF">GXM_02986</name>
</gene>
<organism evidence="1 2">
    <name type="scientific">Nostoc sphaeroides CCNUC1</name>
    <dbReference type="NCBI Taxonomy" id="2653204"/>
    <lineage>
        <taxon>Bacteria</taxon>
        <taxon>Bacillati</taxon>
        <taxon>Cyanobacteriota</taxon>
        <taxon>Cyanophyceae</taxon>
        <taxon>Nostocales</taxon>
        <taxon>Nostocaceae</taxon>
        <taxon>Nostoc</taxon>
    </lineage>
</organism>
<reference evidence="1 2" key="1">
    <citation type="submission" date="2019-10" db="EMBL/GenBank/DDBJ databases">
        <title>Genomic and transcriptomic insights into the perfect genentic adaptation of a filamentous nitrogen-fixing cyanobacterium to rice fields.</title>
        <authorList>
            <person name="Chen Z."/>
        </authorList>
    </citation>
    <scope>NUCLEOTIDE SEQUENCE [LARGE SCALE GENOMIC DNA]</scope>
    <source>
        <strain evidence="1">CCNUC1</strain>
    </source>
</reference>
<name>A0A5P8W0E9_9NOSO</name>
<dbReference type="AlphaFoldDB" id="A0A5P8W0E9"/>